<keyword evidence="1" id="KW-0732">Signal</keyword>
<accession>A0A8S9IDL5</accession>
<evidence type="ECO:0000313" key="2">
    <source>
        <dbReference type="EMBL" id="KAF2567302.1"/>
    </source>
</evidence>
<evidence type="ECO:0008006" key="4">
    <source>
        <dbReference type="Google" id="ProtNLM"/>
    </source>
</evidence>
<comment type="caution">
    <text evidence="2">The sequence shown here is derived from an EMBL/GenBank/DDBJ whole genome shotgun (WGS) entry which is preliminary data.</text>
</comment>
<proteinExistence type="predicted"/>
<reference evidence="2" key="1">
    <citation type="submission" date="2019-12" db="EMBL/GenBank/DDBJ databases">
        <title>Genome sequencing and annotation of Brassica cretica.</title>
        <authorList>
            <person name="Studholme D.J."/>
            <person name="Sarris P.F."/>
        </authorList>
    </citation>
    <scope>NUCLEOTIDE SEQUENCE</scope>
    <source>
        <strain evidence="2">PFS-001/15</strain>
        <tissue evidence="2">Leaf</tissue>
    </source>
</reference>
<gene>
    <name evidence="2" type="ORF">F2Q68_00026299</name>
</gene>
<feature type="signal peptide" evidence="1">
    <location>
        <begin position="1"/>
        <end position="22"/>
    </location>
</feature>
<organism evidence="2 3">
    <name type="scientific">Brassica cretica</name>
    <name type="common">Mustard</name>
    <dbReference type="NCBI Taxonomy" id="69181"/>
    <lineage>
        <taxon>Eukaryota</taxon>
        <taxon>Viridiplantae</taxon>
        <taxon>Streptophyta</taxon>
        <taxon>Embryophyta</taxon>
        <taxon>Tracheophyta</taxon>
        <taxon>Spermatophyta</taxon>
        <taxon>Magnoliopsida</taxon>
        <taxon>eudicotyledons</taxon>
        <taxon>Gunneridae</taxon>
        <taxon>Pentapetalae</taxon>
        <taxon>rosids</taxon>
        <taxon>malvids</taxon>
        <taxon>Brassicales</taxon>
        <taxon>Brassicaceae</taxon>
        <taxon>Brassiceae</taxon>
        <taxon>Brassica</taxon>
    </lineage>
</organism>
<name>A0A8S9IDL5_BRACR</name>
<feature type="chain" id="PRO_5035878528" description="t-SNARE coiled-coil homology domain-containing protein" evidence="1">
    <location>
        <begin position="23"/>
        <end position="188"/>
    </location>
</feature>
<sequence length="188" mass="21591">MSFDTLSGLSLLILSAMPGFKTLLHCPNLILHQTQPHHEFIQFFISFSNTHNSGHSFNMLVWGEPNYLWCSNQRQPIPPFLLMRNRRQDEAIIDEISMVDKKISQLQADFQSFKRTTTLRLQEHGKKIDESLLEMKRIFHDQTILLDELRNKSTLVHDAKSQSLLLNIAAATIALGTMAWLYAKITVG</sequence>
<dbReference type="AlphaFoldDB" id="A0A8S9IDL5"/>
<dbReference type="Proteomes" id="UP000712281">
    <property type="component" value="Unassembled WGS sequence"/>
</dbReference>
<evidence type="ECO:0000256" key="1">
    <source>
        <dbReference type="SAM" id="SignalP"/>
    </source>
</evidence>
<evidence type="ECO:0000313" key="3">
    <source>
        <dbReference type="Proteomes" id="UP000712281"/>
    </source>
</evidence>
<protein>
    <recommendedName>
        <fullName evidence="4">t-SNARE coiled-coil homology domain-containing protein</fullName>
    </recommendedName>
</protein>
<dbReference type="EMBL" id="QGKW02001911">
    <property type="protein sequence ID" value="KAF2567302.1"/>
    <property type="molecule type" value="Genomic_DNA"/>
</dbReference>